<evidence type="ECO:0000313" key="1">
    <source>
        <dbReference type="EMBL" id="GAG74966.1"/>
    </source>
</evidence>
<organism evidence="1">
    <name type="scientific">marine sediment metagenome</name>
    <dbReference type="NCBI Taxonomy" id="412755"/>
    <lineage>
        <taxon>unclassified sequences</taxon>
        <taxon>metagenomes</taxon>
        <taxon>ecological metagenomes</taxon>
    </lineage>
</organism>
<proteinExistence type="predicted"/>
<dbReference type="EMBL" id="BART01017087">
    <property type="protein sequence ID" value="GAG74966.1"/>
    <property type="molecule type" value="Genomic_DNA"/>
</dbReference>
<comment type="caution">
    <text evidence="1">The sequence shown here is derived from an EMBL/GenBank/DDBJ whole genome shotgun (WGS) entry which is preliminary data.</text>
</comment>
<protein>
    <submittedName>
        <fullName evidence="1">Uncharacterized protein</fullName>
    </submittedName>
</protein>
<sequence>MKYYFKEDWLVEVGLKVTFGQKKIAWSFDFYTSTGKSGNQIYTCVQDVVIEKFGKTGWEITSITLSNV</sequence>
<name>X1BS47_9ZZZZ</name>
<dbReference type="AlphaFoldDB" id="X1BS47"/>
<reference evidence="1" key="1">
    <citation type="journal article" date="2014" name="Front. Microbiol.">
        <title>High frequency of phylogenetically diverse reductive dehalogenase-homologous genes in deep subseafloor sedimentary metagenomes.</title>
        <authorList>
            <person name="Kawai M."/>
            <person name="Futagami T."/>
            <person name="Toyoda A."/>
            <person name="Takaki Y."/>
            <person name="Nishi S."/>
            <person name="Hori S."/>
            <person name="Arai W."/>
            <person name="Tsubouchi T."/>
            <person name="Morono Y."/>
            <person name="Uchiyama I."/>
            <person name="Ito T."/>
            <person name="Fujiyama A."/>
            <person name="Inagaki F."/>
            <person name="Takami H."/>
        </authorList>
    </citation>
    <scope>NUCLEOTIDE SEQUENCE</scope>
    <source>
        <strain evidence="1">Expedition CK06-06</strain>
    </source>
</reference>
<accession>X1BS47</accession>
<gene>
    <name evidence="1" type="ORF">S01H4_32632</name>
</gene>